<evidence type="ECO:0000256" key="1">
    <source>
        <dbReference type="SAM" id="SignalP"/>
    </source>
</evidence>
<feature type="chain" id="PRO_5039208183" description="DUF4352 domain-containing protein" evidence="1">
    <location>
        <begin position="23"/>
        <end position="162"/>
    </location>
</feature>
<feature type="signal peptide" evidence="1">
    <location>
        <begin position="1"/>
        <end position="22"/>
    </location>
</feature>
<reference evidence="2 3" key="1">
    <citation type="submission" date="2016-07" db="EMBL/GenBank/DDBJ databases">
        <title>Caryophanon tenue genome sequencing.</title>
        <authorList>
            <person name="Verma A."/>
            <person name="Pal Y."/>
            <person name="Krishnamurthi S."/>
        </authorList>
    </citation>
    <scope>NUCLEOTIDE SEQUENCE [LARGE SCALE GENOMIC DNA]</scope>
    <source>
        <strain evidence="2 3">DSM 14152</strain>
    </source>
</reference>
<protein>
    <recommendedName>
        <fullName evidence="4">DUF4352 domain-containing protein</fullName>
    </recommendedName>
</protein>
<name>A0A1C0YHM5_9BACL</name>
<dbReference type="RefSeq" id="WP_066544518.1">
    <property type="nucleotide sequence ID" value="NZ_MASJ01000009.1"/>
</dbReference>
<dbReference type="PROSITE" id="PS51257">
    <property type="entry name" value="PROKAR_LIPOPROTEIN"/>
    <property type="match status" value="1"/>
</dbReference>
<proteinExistence type="predicted"/>
<dbReference type="EMBL" id="MASJ01000009">
    <property type="protein sequence ID" value="OCS86657.1"/>
    <property type="molecule type" value="Genomic_DNA"/>
</dbReference>
<sequence>MKKSVYSASVMLALCFVLSACDNDTDAIIHTDMKEDTVVEEVTRTAPQMIADDEYVKATIVDIIKDSERAVYNVVFEVENRLNNDIDVGYTEILGDGQSLTSSISATRIPSGATGQATLYVEELNEETFPASIELSLSISEYQTPSSLYGVKDYPLTIALPK</sequence>
<dbReference type="Proteomes" id="UP000093199">
    <property type="component" value="Unassembled WGS sequence"/>
</dbReference>
<dbReference type="OrthoDB" id="279535at2"/>
<evidence type="ECO:0008006" key="4">
    <source>
        <dbReference type="Google" id="ProtNLM"/>
    </source>
</evidence>
<accession>A0A1C0YHM5</accession>
<comment type="caution">
    <text evidence="2">The sequence shown here is derived from an EMBL/GenBank/DDBJ whole genome shotgun (WGS) entry which is preliminary data.</text>
</comment>
<gene>
    <name evidence="2" type="ORF">A6M13_12645</name>
</gene>
<dbReference type="AlphaFoldDB" id="A0A1C0YHM5"/>
<evidence type="ECO:0000313" key="2">
    <source>
        <dbReference type="EMBL" id="OCS86657.1"/>
    </source>
</evidence>
<keyword evidence="3" id="KW-1185">Reference proteome</keyword>
<organism evidence="2 3">
    <name type="scientific">Caryophanon tenue</name>
    <dbReference type="NCBI Taxonomy" id="33978"/>
    <lineage>
        <taxon>Bacteria</taxon>
        <taxon>Bacillati</taxon>
        <taxon>Bacillota</taxon>
        <taxon>Bacilli</taxon>
        <taxon>Bacillales</taxon>
        <taxon>Caryophanaceae</taxon>
        <taxon>Caryophanon</taxon>
    </lineage>
</organism>
<evidence type="ECO:0000313" key="3">
    <source>
        <dbReference type="Proteomes" id="UP000093199"/>
    </source>
</evidence>
<keyword evidence="1" id="KW-0732">Signal</keyword>